<sequence length="304" mass="34087">MEKEKDIVLITGANGMLSKQLASLLRSDYEVRFLTRKARNPNDYQWDIDKGYLDVRSLIGVKHIVHLAGVSIAEGRWTATQRQRIINSRVQSAKFLLEKLKSENIKLKSFISASAVGFYGTTTTKNIYKEGNPHGNDFLSNVCLQWEQAADAFREVATQVTKLRFGVILSTEGGALPKILQPIKLGLGAVLGSGKQYVPWVAMNDVCRFVKYAIENSLEGTYNVVASETVTHQEMTHLLAKHLGKKIYLPNVPAFLVKWIFGDASVLLLEGSRVSNEKMKQTGFVFEFESLETFLKNELKLKEA</sequence>
<dbReference type="PANTHER" id="PTHR11092">
    <property type="entry name" value="SUGAR NUCLEOTIDE EPIMERASE RELATED"/>
    <property type="match status" value="1"/>
</dbReference>
<dbReference type="SUPFAM" id="SSF51735">
    <property type="entry name" value="NAD(P)-binding Rossmann-fold domains"/>
    <property type="match status" value="1"/>
</dbReference>
<gene>
    <name evidence="4" type="ORF">ACI76L_00895</name>
</gene>
<dbReference type="InterPro" id="IPR001509">
    <property type="entry name" value="Epimerase_deHydtase"/>
</dbReference>
<dbReference type="RefSeq" id="WP_405253552.1">
    <property type="nucleotide sequence ID" value="NZ_JBJGWE010000001.1"/>
</dbReference>
<name>A0ABW8Q7D4_9FLAO</name>
<proteinExistence type="inferred from homology"/>
<protein>
    <submittedName>
        <fullName evidence="4">TIGR01777 family oxidoreductase</fullName>
    </submittedName>
</protein>
<dbReference type="Gene3D" id="3.40.50.720">
    <property type="entry name" value="NAD(P)-binding Rossmann-like Domain"/>
    <property type="match status" value="1"/>
</dbReference>
<dbReference type="Pfam" id="PF01370">
    <property type="entry name" value="Epimerase"/>
    <property type="match status" value="1"/>
</dbReference>
<evidence type="ECO:0000259" key="2">
    <source>
        <dbReference type="Pfam" id="PF01370"/>
    </source>
</evidence>
<comment type="caution">
    <text evidence="4">The sequence shown here is derived from an EMBL/GenBank/DDBJ whole genome shotgun (WGS) entry which is preliminary data.</text>
</comment>
<dbReference type="InterPro" id="IPR036291">
    <property type="entry name" value="NAD(P)-bd_dom_sf"/>
</dbReference>
<organism evidence="4 5">
    <name type="scientific">Capnocytophaga stomatis</name>
    <dbReference type="NCBI Taxonomy" id="1848904"/>
    <lineage>
        <taxon>Bacteria</taxon>
        <taxon>Pseudomonadati</taxon>
        <taxon>Bacteroidota</taxon>
        <taxon>Flavobacteriia</taxon>
        <taxon>Flavobacteriales</taxon>
        <taxon>Flavobacteriaceae</taxon>
        <taxon>Capnocytophaga</taxon>
    </lineage>
</organism>
<dbReference type="Pfam" id="PF08338">
    <property type="entry name" value="DUF1731"/>
    <property type="match status" value="1"/>
</dbReference>
<keyword evidence="5" id="KW-1185">Reference proteome</keyword>
<dbReference type="InterPro" id="IPR010099">
    <property type="entry name" value="SDR39U1"/>
</dbReference>
<dbReference type="NCBIfam" id="TIGR01777">
    <property type="entry name" value="yfcH"/>
    <property type="match status" value="1"/>
</dbReference>
<dbReference type="PANTHER" id="PTHR11092:SF0">
    <property type="entry name" value="EPIMERASE FAMILY PROTEIN SDR39U1"/>
    <property type="match status" value="1"/>
</dbReference>
<dbReference type="InterPro" id="IPR013549">
    <property type="entry name" value="DUF1731"/>
</dbReference>
<evidence type="ECO:0000259" key="3">
    <source>
        <dbReference type="Pfam" id="PF08338"/>
    </source>
</evidence>
<feature type="domain" description="DUF1731" evidence="3">
    <location>
        <begin position="252"/>
        <end position="297"/>
    </location>
</feature>
<evidence type="ECO:0000256" key="1">
    <source>
        <dbReference type="ARBA" id="ARBA00009353"/>
    </source>
</evidence>
<dbReference type="EMBL" id="JBJGWJ010000001">
    <property type="protein sequence ID" value="MFK8292329.1"/>
    <property type="molecule type" value="Genomic_DNA"/>
</dbReference>
<accession>A0ABW8Q7D4</accession>
<comment type="similarity">
    <text evidence="1">Belongs to the NAD(P)-dependent epimerase/dehydratase family. SDR39U1 subfamily.</text>
</comment>
<feature type="domain" description="NAD-dependent epimerase/dehydratase" evidence="2">
    <location>
        <begin position="8"/>
        <end position="224"/>
    </location>
</feature>
<reference evidence="4 5" key="1">
    <citation type="journal article" date="2016" name="Sci. Rep.">
        <title>Whole genome sequencing identifies a novel species of the genus Capnocytophaga isolated from dog and cat bite wounds in humans.</title>
        <authorList>
            <person name="Zangenah S."/>
            <person name="Abbasi N."/>
            <person name="Andersson A.F."/>
            <person name="Bergman P."/>
        </authorList>
    </citation>
    <scope>NUCLEOTIDE SEQUENCE [LARGE SCALE GENOMIC DNA]</scope>
    <source>
        <strain evidence="4 5">W5</strain>
    </source>
</reference>
<dbReference type="Proteomes" id="UP001622370">
    <property type="component" value="Unassembled WGS sequence"/>
</dbReference>
<evidence type="ECO:0000313" key="5">
    <source>
        <dbReference type="Proteomes" id="UP001622370"/>
    </source>
</evidence>
<evidence type="ECO:0000313" key="4">
    <source>
        <dbReference type="EMBL" id="MFK8292329.1"/>
    </source>
</evidence>